<comment type="caution">
    <text evidence="9">The sequence shown here is derived from an EMBL/GenBank/DDBJ whole genome shotgun (WGS) entry which is preliminary data.</text>
</comment>
<dbReference type="GO" id="GO:0006297">
    <property type="term" value="P:nucleotide-excision repair, DNA gap filling"/>
    <property type="evidence" value="ECO:0007669"/>
    <property type="project" value="TreeGrafter"/>
</dbReference>
<dbReference type="InterPro" id="IPR023211">
    <property type="entry name" value="DNA_pol_palm_dom_sf"/>
</dbReference>
<accession>A0A2C6KUV2</accession>
<dbReference type="AlphaFoldDB" id="A0A2C6KUV2"/>
<keyword evidence="4" id="KW-0863">Zinc-finger</keyword>
<dbReference type="InterPro" id="IPR029703">
    <property type="entry name" value="POL2"/>
</dbReference>
<feature type="region of interest" description="Disordered" evidence="6">
    <location>
        <begin position="475"/>
        <end position="528"/>
    </location>
</feature>
<keyword evidence="4" id="KW-0411">Iron-sulfur</keyword>
<keyword evidence="5" id="KW-0175">Coiled coil</keyword>
<dbReference type="GO" id="GO:0000166">
    <property type="term" value="F:nucleotide binding"/>
    <property type="evidence" value="ECO:0007669"/>
    <property type="project" value="InterPro"/>
</dbReference>
<dbReference type="PANTHER" id="PTHR10670:SF0">
    <property type="entry name" value="DNA POLYMERASE EPSILON CATALYTIC SUBUNIT A"/>
    <property type="match status" value="1"/>
</dbReference>
<reference evidence="9 10" key="1">
    <citation type="journal article" date="2017" name="Int. J. Parasitol.">
        <title>The genome of the protozoan parasite Cystoisospora suis and a reverse vaccinology approach to identify vaccine candidates.</title>
        <authorList>
            <person name="Palmieri N."/>
            <person name="Shrestha A."/>
            <person name="Ruttkowski B."/>
            <person name="Beck T."/>
            <person name="Vogl C."/>
            <person name="Tomley F."/>
            <person name="Blake D.P."/>
            <person name="Joachim A."/>
        </authorList>
    </citation>
    <scope>NUCLEOTIDE SEQUENCE [LARGE SCALE GENOMIC DNA]</scope>
    <source>
        <strain evidence="9 10">Wien I</strain>
    </source>
</reference>
<dbReference type="PANTHER" id="PTHR10670">
    <property type="entry name" value="DNA POLYMERASE EPSILON CATALYTIC SUBUNIT A"/>
    <property type="match status" value="1"/>
</dbReference>
<name>A0A2C6KUV2_9APIC</name>
<feature type="region of interest" description="Disordered" evidence="6">
    <location>
        <begin position="620"/>
        <end position="724"/>
    </location>
</feature>
<dbReference type="GO" id="GO:0006272">
    <property type="term" value="P:leading strand elongation"/>
    <property type="evidence" value="ECO:0007669"/>
    <property type="project" value="TreeGrafter"/>
</dbReference>
<dbReference type="SUPFAM" id="SSF56672">
    <property type="entry name" value="DNA/RNA polymerases"/>
    <property type="match status" value="1"/>
</dbReference>
<evidence type="ECO:0000256" key="6">
    <source>
        <dbReference type="SAM" id="MobiDB-lite"/>
    </source>
</evidence>
<dbReference type="InterPro" id="IPR055191">
    <property type="entry name" value="POL2_thumb"/>
</dbReference>
<dbReference type="GO" id="GO:0008310">
    <property type="term" value="F:single-stranded DNA 3'-5' DNA exonuclease activity"/>
    <property type="evidence" value="ECO:0007669"/>
    <property type="project" value="TreeGrafter"/>
</dbReference>
<proteinExistence type="inferred from homology"/>
<feature type="domain" description="DNA polymerase epsilon ,catalytic subunit A thumb" evidence="8">
    <location>
        <begin position="554"/>
        <end position="584"/>
    </location>
</feature>
<feature type="compositionally biased region" description="Acidic residues" evidence="6">
    <location>
        <begin position="1"/>
        <end position="10"/>
    </location>
</feature>
<dbReference type="Pfam" id="PF22634">
    <property type="entry name" value="POL2_thumb"/>
    <property type="match status" value="2"/>
</dbReference>
<comment type="function">
    <text evidence="4">DNA polymerase II participates in chromosomal DNA replication.</text>
</comment>
<gene>
    <name evidence="9" type="ORF">CSUI_006305</name>
</gene>
<dbReference type="GO" id="GO:0003677">
    <property type="term" value="F:DNA binding"/>
    <property type="evidence" value="ECO:0007669"/>
    <property type="project" value="UniProtKB-KW"/>
</dbReference>
<dbReference type="GO" id="GO:0045004">
    <property type="term" value="P:DNA replication proofreading"/>
    <property type="evidence" value="ECO:0007669"/>
    <property type="project" value="TreeGrafter"/>
</dbReference>
<feature type="non-terminal residue" evidence="9">
    <location>
        <position position="724"/>
    </location>
</feature>
<dbReference type="RefSeq" id="XP_067921556.1">
    <property type="nucleotide sequence ID" value="XM_068066468.1"/>
</dbReference>
<keyword evidence="1 4" id="KW-0808">Transferase</keyword>
<comment type="similarity">
    <text evidence="4">Belongs to the DNA polymerase type-B family.</text>
</comment>
<dbReference type="Gene3D" id="1.10.132.60">
    <property type="entry name" value="DNA polymerase family B, C-terminal domain"/>
    <property type="match status" value="1"/>
</dbReference>
<dbReference type="VEuPathDB" id="ToxoDB:CSUI_006305"/>
<keyword evidence="4" id="KW-0235">DNA replication</keyword>
<feature type="domain" description="DNA-directed DNA polymerase family B multifunctional" evidence="7">
    <location>
        <begin position="125"/>
        <end position="190"/>
    </location>
</feature>
<dbReference type="Gene3D" id="1.10.287.690">
    <property type="entry name" value="Helix hairpin bin"/>
    <property type="match status" value="1"/>
</dbReference>
<dbReference type="Gene3D" id="3.90.1600.10">
    <property type="entry name" value="Palm domain of DNA polymerase"/>
    <property type="match status" value="1"/>
</dbReference>
<keyword evidence="10" id="KW-1185">Reference proteome</keyword>
<evidence type="ECO:0000256" key="2">
    <source>
        <dbReference type="ARBA" id="ARBA00022695"/>
    </source>
</evidence>
<dbReference type="InterPro" id="IPR043502">
    <property type="entry name" value="DNA/RNA_pol_sf"/>
</dbReference>
<evidence type="ECO:0000259" key="7">
    <source>
        <dbReference type="Pfam" id="PF00136"/>
    </source>
</evidence>
<feature type="region of interest" description="Disordered" evidence="6">
    <location>
        <begin position="1"/>
        <end position="46"/>
    </location>
</feature>
<evidence type="ECO:0000313" key="9">
    <source>
        <dbReference type="EMBL" id="PHJ19863.1"/>
    </source>
</evidence>
<evidence type="ECO:0000256" key="1">
    <source>
        <dbReference type="ARBA" id="ARBA00022679"/>
    </source>
</evidence>
<dbReference type="Proteomes" id="UP000221165">
    <property type="component" value="Unassembled WGS sequence"/>
</dbReference>
<feature type="compositionally biased region" description="Basic and acidic residues" evidence="6">
    <location>
        <begin position="652"/>
        <end position="661"/>
    </location>
</feature>
<dbReference type="GO" id="GO:0008270">
    <property type="term" value="F:zinc ion binding"/>
    <property type="evidence" value="ECO:0007669"/>
    <property type="project" value="UniProtKB-KW"/>
</dbReference>
<dbReference type="InterPro" id="IPR042087">
    <property type="entry name" value="DNA_pol_B_thumb"/>
</dbReference>
<keyword evidence="4" id="KW-0408">Iron</keyword>
<feature type="compositionally biased region" description="Low complexity" evidence="6">
    <location>
        <begin position="506"/>
        <end position="523"/>
    </location>
</feature>
<dbReference type="Pfam" id="PF00136">
    <property type="entry name" value="DNA_pol_B"/>
    <property type="match status" value="1"/>
</dbReference>
<keyword evidence="4" id="KW-0004">4Fe-4S</keyword>
<evidence type="ECO:0000256" key="4">
    <source>
        <dbReference type="RuleBase" id="RU365029"/>
    </source>
</evidence>
<keyword evidence="4" id="KW-0238">DNA-binding</keyword>
<evidence type="ECO:0000259" key="8">
    <source>
        <dbReference type="Pfam" id="PF22634"/>
    </source>
</evidence>
<comment type="cofactor">
    <cofactor evidence="4">
        <name>[4Fe-4S] cluster</name>
        <dbReference type="ChEBI" id="CHEBI:49883"/>
    </cofactor>
</comment>
<protein>
    <recommendedName>
        <fullName evidence="4">DNA polymerase epsilon catalytic subunit</fullName>
        <ecNumber evidence="4">2.7.7.7</ecNumber>
    </recommendedName>
</protein>
<feature type="non-terminal residue" evidence="9">
    <location>
        <position position="1"/>
    </location>
</feature>
<sequence length="724" mass="83012">EEDEEEDEEEERKREADDGEDQEGFPNEAKSSRKAGGGTKKTWNELTEKQKHTELVKTVKDFSLKAYKKTKLQKEVDQEAIVCQRENPFYVDTVRAFRDRRYIFKRRLKAAERLREKLEKEGGSFQAKKDADDMVLLNDSLQLAHKCILNSFYGYVKREAARWYSMQMGAVVTKAGSDIIQRAKEMIDGLGVTMELDTDGIWCMLPKDFPQKYSFHLKPPPPTSSSSSLPAMKGKEYRFEYPTTILNRDVHKRCTNDQYLEYEPATRTFKRETRNEVYFELDGPWKAMFLPASEKSDDLLKKRYVIYGMDGSISELKGFELKRRGELQFIKLFQTEVFPRFIDGKSKQEAYASAASVALRYRELLRSEGISVQDENALEELIVTRKVLSKPVKNQGLGKSMSITTGKRLAEFLQNDTYLTDAPVSTQYIVVNRPFGAPKTARAIPVQILHADLSTKAFFYQKWLGLSTNVTLHSSSSPLKAIQEDDRKEEEEEKEEHHQERRERLSSASATSTTLGNSSSSVGSEKDLVRKIERKEEEVEEDGGNSAAAPGGLVDVREIIDWIYYIERLDVQLQKIICIPAMKQGLANPIPEIAVPEWLKKQRAAHSPLQSKIDSFFAKKKKNKRPLSNSSSSQQQNGQEEEEEERKKKMRKGEDEVRSDNEADVQEGEGGGERKKEEESCREYEGGDDKERSKLEEEEEEKKKKDSSLFGDENRDEEDEGDVI</sequence>
<keyword evidence="2 4" id="KW-0548">Nucleotidyltransferase</keyword>
<dbReference type="GO" id="GO:0006287">
    <property type="term" value="P:base-excision repair, gap-filling"/>
    <property type="evidence" value="ECO:0007669"/>
    <property type="project" value="TreeGrafter"/>
</dbReference>
<dbReference type="GO" id="GO:0008622">
    <property type="term" value="C:epsilon DNA polymerase complex"/>
    <property type="evidence" value="ECO:0007669"/>
    <property type="project" value="InterPro"/>
</dbReference>
<dbReference type="GeneID" id="94429679"/>
<dbReference type="GO" id="GO:0003887">
    <property type="term" value="F:DNA-directed DNA polymerase activity"/>
    <property type="evidence" value="ECO:0007669"/>
    <property type="project" value="UniProtKB-KW"/>
</dbReference>
<organism evidence="9 10">
    <name type="scientific">Cystoisospora suis</name>
    <dbReference type="NCBI Taxonomy" id="483139"/>
    <lineage>
        <taxon>Eukaryota</taxon>
        <taxon>Sar</taxon>
        <taxon>Alveolata</taxon>
        <taxon>Apicomplexa</taxon>
        <taxon>Conoidasida</taxon>
        <taxon>Coccidia</taxon>
        <taxon>Eucoccidiorida</taxon>
        <taxon>Eimeriorina</taxon>
        <taxon>Sarcocystidae</taxon>
        <taxon>Cystoisospora</taxon>
    </lineage>
</organism>
<evidence type="ECO:0000256" key="3">
    <source>
        <dbReference type="ARBA" id="ARBA00022932"/>
    </source>
</evidence>
<feature type="domain" description="DNA polymerase epsilon ,catalytic subunit A thumb" evidence="8">
    <location>
        <begin position="323"/>
        <end position="466"/>
    </location>
</feature>
<comment type="catalytic activity">
    <reaction evidence="4">
        <text>DNA(n) + a 2'-deoxyribonucleoside 5'-triphosphate = DNA(n+1) + diphosphate</text>
        <dbReference type="Rhea" id="RHEA:22508"/>
        <dbReference type="Rhea" id="RHEA-COMP:17339"/>
        <dbReference type="Rhea" id="RHEA-COMP:17340"/>
        <dbReference type="ChEBI" id="CHEBI:33019"/>
        <dbReference type="ChEBI" id="CHEBI:61560"/>
        <dbReference type="ChEBI" id="CHEBI:173112"/>
        <dbReference type="EC" id="2.7.7.7"/>
    </reaction>
</comment>
<dbReference type="OrthoDB" id="10060449at2759"/>
<feature type="compositionally biased region" description="Acidic residues" evidence="6">
    <location>
        <begin position="714"/>
        <end position="724"/>
    </location>
</feature>
<dbReference type="EC" id="2.7.7.7" evidence="4"/>
<keyword evidence="4" id="KW-0479">Metal-binding</keyword>
<feature type="compositionally biased region" description="Low complexity" evidence="6">
    <location>
        <begin position="626"/>
        <end position="638"/>
    </location>
</feature>
<feature type="compositionally biased region" description="Basic and acidic residues" evidence="6">
    <location>
        <begin position="495"/>
        <end position="505"/>
    </location>
</feature>
<feature type="compositionally biased region" description="Basic and acidic residues" evidence="6">
    <location>
        <begin position="671"/>
        <end position="707"/>
    </location>
</feature>
<dbReference type="InterPro" id="IPR006134">
    <property type="entry name" value="DNA-dir_DNA_pol_B_multi_dom"/>
</dbReference>
<evidence type="ECO:0000256" key="5">
    <source>
        <dbReference type="SAM" id="Coils"/>
    </source>
</evidence>
<feature type="coiled-coil region" evidence="5">
    <location>
        <begin position="101"/>
        <end position="128"/>
    </location>
</feature>
<keyword evidence="3 4" id="KW-0239">DNA-directed DNA polymerase</keyword>
<dbReference type="GO" id="GO:0051539">
    <property type="term" value="F:4 iron, 4 sulfur cluster binding"/>
    <property type="evidence" value="ECO:0007669"/>
    <property type="project" value="UniProtKB-KW"/>
</dbReference>
<dbReference type="EMBL" id="MIGC01003154">
    <property type="protein sequence ID" value="PHJ19863.1"/>
    <property type="molecule type" value="Genomic_DNA"/>
</dbReference>
<comment type="subcellular location">
    <subcellularLocation>
        <location evidence="4">Nucleus</location>
    </subcellularLocation>
</comment>
<dbReference type="GO" id="GO:0000278">
    <property type="term" value="P:mitotic cell cycle"/>
    <property type="evidence" value="ECO:0007669"/>
    <property type="project" value="TreeGrafter"/>
</dbReference>
<evidence type="ECO:0000313" key="10">
    <source>
        <dbReference type="Proteomes" id="UP000221165"/>
    </source>
</evidence>
<keyword evidence="4" id="KW-0862">Zinc</keyword>
<keyword evidence="4" id="KW-0539">Nucleus</keyword>